<dbReference type="AlphaFoldDB" id="A5DXX6"/>
<dbReference type="GO" id="GO:0000976">
    <property type="term" value="F:transcription cis-regulatory region binding"/>
    <property type="evidence" value="ECO:0007669"/>
    <property type="project" value="TreeGrafter"/>
</dbReference>
<dbReference type="GO" id="GO:0005634">
    <property type="term" value="C:nucleus"/>
    <property type="evidence" value="ECO:0007669"/>
    <property type="project" value="UniProtKB-SubCell"/>
</dbReference>
<dbReference type="EMBL" id="CH981525">
    <property type="protein sequence ID" value="EDK44034.1"/>
    <property type="molecule type" value="Genomic_DNA"/>
</dbReference>
<dbReference type="Gene3D" id="4.10.240.10">
    <property type="entry name" value="Zn(2)-C6 fungal-type DNA-binding domain"/>
    <property type="match status" value="1"/>
</dbReference>
<dbReference type="PROSITE" id="PS50048">
    <property type="entry name" value="ZN2_CY6_FUNGAL_2"/>
    <property type="match status" value="1"/>
</dbReference>
<evidence type="ECO:0000256" key="2">
    <source>
        <dbReference type="ARBA" id="ARBA00023242"/>
    </source>
</evidence>
<dbReference type="Pfam" id="PF11951">
    <property type="entry name" value="Fungal_trans_2"/>
    <property type="match status" value="1"/>
</dbReference>
<keyword evidence="2" id="KW-0539">Nucleus</keyword>
<dbReference type="VEuPathDB" id="FungiDB:LELG_02213"/>
<evidence type="ECO:0000256" key="3">
    <source>
        <dbReference type="SAM" id="MobiDB-lite"/>
    </source>
</evidence>
<feature type="domain" description="Zn(2)-C6 fungal-type" evidence="4">
    <location>
        <begin position="39"/>
        <end position="69"/>
    </location>
</feature>
<sequence>MDQSHFNYSAATPQKNGSNASTESTPKKIIKKRKYSRGGCVECKRRRIKCDESKPDCHNCSRLNKTCVYRVAVQRYKFVEGKDEYNNEDNGNTNLAPGENYQSGADNGNGNGIHKRKFGLPSVLERNEGLVFRQDGLYMSLPVPQQLPQQVLQHPPSLPFPLHQPLQQPLQQQQPTPLQPQPLLLIPLQMLAQHPSGFRYFQGNNSNIRTPPSTIRQQHVPIHGENNSSSNLNEGISSVGASIGTSVALPIGAGSIGEAGTLPSGQVPAPAPAPVPTHLSQTLPAPPPSSSTTTTTAAAAAAAATSNSSTPVESTQQPMDGSSTESKHVPGSCKKYKIADVLSPPKYDFLNDTNWGSIAPEEVRTLFDDARLLVHDSFNMFGIELTNYFDPVQQHHQLEQSQELMPQRQVYSENDNQNNASTTGIGSDENGPLSQFRSPHKPMSTISADDVSIATTNTFPDFPIEEISHKLFVKSNPLYDDEPLRSNKELIDSTLKNFNLAGPHEAYLNKLTNLELSFHFFPFAQDIESNEVVKILLKYSQGCSYLLTSLLSSSATFLFIQTRKQVHEQNRAKYTSICLKLLSEAFPQDTSADGPGAGSMANDIEKLLLTILVLTSCFTAMTYFQQKHSGTSDINSYSTTTKTINNNDNNSNNSDDDFGMVPPPPPKALSWKTHLRGVKDLLMKYTQITRQCPSKEKISNGLALARTWFFAIESLAELNDPLGGTLKYVKENISRVNDIIKTDSCKDYSDMSHIWLETGYFNRERNVPYHDALLRINLLTLPHPRLVQFNLFLGYSIDVVKLIDEFTKCLDLLRDHNGIQISGTRVTRIMALMDKARMNEIAPDVDKETFLIPPTSPAHPSYSAPDRIELLSSCYGSEVVNGDTLYYSWFDWSEQLHISAMAIKFLTTRGLLKLPKTHPLLRELKLKVMNSMFFIKPLSSLADSSGQEGPRDTRNQETQGEQNNNDNGVLAASGSAAPFLDDVFVKLDNFYISKTLFDARAIMAQSVFRICLKICEQDNEFERLELYFRALVKLGNGSSLIALDFMKKKRLQAKEARIKNGVDDNAGGGREESDGSSDVDIVPFS</sequence>
<evidence type="ECO:0000256" key="1">
    <source>
        <dbReference type="ARBA" id="ARBA00004123"/>
    </source>
</evidence>
<feature type="region of interest" description="Disordered" evidence="3">
    <location>
        <begin position="942"/>
        <end position="968"/>
    </location>
</feature>
<name>A5DXX6_LODEL</name>
<evidence type="ECO:0000313" key="5">
    <source>
        <dbReference type="EMBL" id="EDK44034.1"/>
    </source>
</evidence>
<dbReference type="InterPro" id="IPR001138">
    <property type="entry name" value="Zn2Cys6_DnaBD"/>
</dbReference>
<dbReference type="InterPro" id="IPR021858">
    <property type="entry name" value="Fun_TF"/>
</dbReference>
<dbReference type="eggNOG" id="ENOG502SPNA">
    <property type="taxonomic scope" value="Eukaryota"/>
</dbReference>
<dbReference type="OMA" id="YSWFDLS"/>
<feature type="region of interest" description="Disordered" evidence="3">
    <location>
        <begin position="1061"/>
        <end position="1085"/>
    </location>
</feature>
<proteinExistence type="predicted"/>
<dbReference type="Proteomes" id="UP000001996">
    <property type="component" value="Unassembled WGS sequence"/>
</dbReference>
<feature type="region of interest" description="Disordered" evidence="3">
    <location>
        <begin position="262"/>
        <end position="330"/>
    </location>
</feature>
<dbReference type="Pfam" id="PF00172">
    <property type="entry name" value="Zn_clus"/>
    <property type="match status" value="1"/>
</dbReference>
<dbReference type="OrthoDB" id="416217at2759"/>
<dbReference type="PROSITE" id="PS00463">
    <property type="entry name" value="ZN2_CY6_FUNGAL_1"/>
    <property type="match status" value="1"/>
</dbReference>
<dbReference type="PANTHER" id="PTHR37534">
    <property type="entry name" value="TRANSCRIPTIONAL ACTIVATOR PROTEIN UGA3"/>
    <property type="match status" value="1"/>
</dbReference>
<feature type="compositionally biased region" description="Polar residues" evidence="3">
    <location>
        <begin position="1"/>
        <end position="24"/>
    </location>
</feature>
<feature type="region of interest" description="Disordered" evidence="3">
    <location>
        <begin position="414"/>
        <end position="443"/>
    </location>
</feature>
<dbReference type="SUPFAM" id="SSF57701">
    <property type="entry name" value="Zn2/Cys6 DNA-binding domain"/>
    <property type="match status" value="1"/>
</dbReference>
<dbReference type="HOGENOM" id="CLU_009984_0_0_1"/>
<dbReference type="GO" id="GO:0000981">
    <property type="term" value="F:DNA-binding transcription factor activity, RNA polymerase II-specific"/>
    <property type="evidence" value="ECO:0007669"/>
    <property type="project" value="InterPro"/>
</dbReference>
<gene>
    <name evidence="5" type="ORF">LELG_02213</name>
</gene>
<protein>
    <recommendedName>
        <fullName evidence="4">Zn(2)-C6 fungal-type domain-containing protein</fullName>
    </recommendedName>
</protein>
<comment type="subcellular location">
    <subcellularLocation>
        <location evidence="1">Nucleus</location>
    </subcellularLocation>
</comment>
<accession>A5DXX6</accession>
<dbReference type="GeneID" id="5233909"/>
<dbReference type="InterPro" id="IPR036864">
    <property type="entry name" value="Zn2-C6_fun-type_DNA-bd_sf"/>
</dbReference>
<dbReference type="STRING" id="379508.A5DXX6"/>
<dbReference type="SMART" id="SM00066">
    <property type="entry name" value="GAL4"/>
    <property type="match status" value="1"/>
</dbReference>
<evidence type="ECO:0000313" key="6">
    <source>
        <dbReference type="Proteomes" id="UP000001996"/>
    </source>
</evidence>
<evidence type="ECO:0000259" key="4">
    <source>
        <dbReference type="PROSITE" id="PS50048"/>
    </source>
</evidence>
<dbReference type="GO" id="GO:0008270">
    <property type="term" value="F:zinc ion binding"/>
    <property type="evidence" value="ECO:0007669"/>
    <property type="project" value="InterPro"/>
</dbReference>
<organism evidence="5 6">
    <name type="scientific">Lodderomyces elongisporus (strain ATCC 11503 / CBS 2605 / JCM 1781 / NBRC 1676 / NRRL YB-4239)</name>
    <name type="common">Yeast</name>
    <name type="synonym">Saccharomyces elongisporus</name>
    <dbReference type="NCBI Taxonomy" id="379508"/>
    <lineage>
        <taxon>Eukaryota</taxon>
        <taxon>Fungi</taxon>
        <taxon>Dikarya</taxon>
        <taxon>Ascomycota</taxon>
        <taxon>Saccharomycotina</taxon>
        <taxon>Pichiomycetes</taxon>
        <taxon>Debaryomycetaceae</taxon>
        <taxon>Candida/Lodderomyces clade</taxon>
        <taxon>Lodderomyces</taxon>
    </lineage>
</organism>
<dbReference type="KEGG" id="lel:PVL30_002239"/>
<dbReference type="CDD" id="cd00067">
    <property type="entry name" value="GAL4"/>
    <property type="match status" value="1"/>
</dbReference>
<feature type="compositionally biased region" description="Polar residues" evidence="3">
    <location>
        <begin position="312"/>
        <end position="324"/>
    </location>
</feature>
<feature type="compositionally biased region" description="Polar residues" evidence="3">
    <location>
        <begin position="956"/>
        <end position="967"/>
    </location>
</feature>
<keyword evidence="6" id="KW-1185">Reference proteome</keyword>
<dbReference type="InParanoid" id="A5DXX6"/>
<dbReference type="GO" id="GO:0045944">
    <property type="term" value="P:positive regulation of transcription by RNA polymerase II"/>
    <property type="evidence" value="ECO:0007669"/>
    <property type="project" value="TreeGrafter"/>
</dbReference>
<feature type="compositionally biased region" description="Polar residues" evidence="3">
    <location>
        <begin position="414"/>
        <end position="425"/>
    </location>
</feature>
<feature type="region of interest" description="Disordered" evidence="3">
    <location>
        <begin position="153"/>
        <end position="176"/>
    </location>
</feature>
<dbReference type="PANTHER" id="PTHR37534:SF49">
    <property type="entry name" value="LYSINE BIOSYNTHESIS REGULATORY PROTEIN LYS14"/>
    <property type="match status" value="1"/>
</dbReference>
<feature type="compositionally biased region" description="Low complexity" evidence="3">
    <location>
        <begin position="290"/>
        <end position="311"/>
    </location>
</feature>
<reference evidence="5 6" key="1">
    <citation type="journal article" date="2009" name="Nature">
        <title>Evolution of pathogenicity and sexual reproduction in eight Candida genomes.</title>
        <authorList>
            <person name="Butler G."/>
            <person name="Rasmussen M.D."/>
            <person name="Lin M.F."/>
            <person name="Santos M.A."/>
            <person name="Sakthikumar S."/>
            <person name="Munro C.A."/>
            <person name="Rheinbay E."/>
            <person name="Grabherr M."/>
            <person name="Forche A."/>
            <person name="Reedy J.L."/>
            <person name="Agrafioti I."/>
            <person name="Arnaud M.B."/>
            <person name="Bates S."/>
            <person name="Brown A.J."/>
            <person name="Brunke S."/>
            <person name="Costanzo M.C."/>
            <person name="Fitzpatrick D.A."/>
            <person name="de Groot P.W."/>
            <person name="Harris D."/>
            <person name="Hoyer L.L."/>
            <person name="Hube B."/>
            <person name="Klis F.M."/>
            <person name="Kodira C."/>
            <person name="Lennard N."/>
            <person name="Logue M.E."/>
            <person name="Martin R."/>
            <person name="Neiman A.M."/>
            <person name="Nikolaou E."/>
            <person name="Quail M.A."/>
            <person name="Quinn J."/>
            <person name="Santos M.C."/>
            <person name="Schmitzberger F.F."/>
            <person name="Sherlock G."/>
            <person name="Shah P."/>
            <person name="Silverstein K.A."/>
            <person name="Skrzypek M.S."/>
            <person name="Soll D."/>
            <person name="Staggs R."/>
            <person name="Stansfield I."/>
            <person name="Stumpf M.P."/>
            <person name="Sudbery P.E."/>
            <person name="Srikantha T."/>
            <person name="Zeng Q."/>
            <person name="Berman J."/>
            <person name="Berriman M."/>
            <person name="Heitman J."/>
            <person name="Gow N.A."/>
            <person name="Lorenz M.C."/>
            <person name="Birren B.W."/>
            <person name="Kellis M."/>
            <person name="Cuomo C.A."/>
        </authorList>
    </citation>
    <scope>NUCLEOTIDE SEQUENCE [LARGE SCALE GENOMIC DNA]</scope>
    <source>
        <strain evidence="6">ATCC 11503 / BCRC 21390 / CBS 2605 / JCM 1781 / NBRC 1676 / NRRL YB-4239</strain>
    </source>
</reference>
<feature type="region of interest" description="Disordered" evidence="3">
    <location>
        <begin position="1"/>
        <end position="29"/>
    </location>
</feature>